<gene>
    <name evidence="2" type="ORF">V7x_24520</name>
</gene>
<evidence type="ECO:0000256" key="1">
    <source>
        <dbReference type="SAM" id="MobiDB-lite"/>
    </source>
</evidence>
<evidence type="ECO:0000313" key="3">
    <source>
        <dbReference type="Proteomes" id="UP000316476"/>
    </source>
</evidence>
<reference evidence="2 3" key="1">
    <citation type="submission" date="2019-02" db="EMBL/GenBank/DDBJ databases">
        <title>Deep-cultivation of Planctomycetes and their phenomic and genomic characterization uncovers novel biology.</title>
        <authorList>
            <person name="Wiegand S."/>
            <person name="Jogler M."/>
            <person name="Boedeker C."/>
            <person name="Pinto D."/>
            <person name="Vollmers J."/>
            <person name="Rivas-Marin E."/>
            <person name="Kohn T."/>
            <person name="Peeters S.H."/>
            <person name="Heuer A."/>
            <person name="Rast P."/>
            <person name="Oberbeckmann S."/>
            <person name="Bunk B."/>
            <person name="Jeske O."/>
            <person name="Meyerdierks A."/>
            <person name="Storesund J.E."/>
            <person name="Kallscheuer N."/>
            <person name="Luecker S."/>
            <person name="Lage O.M."/>
            <person name="Pohl T."/>
            <person name="Merkel B.J."/>
            <person name="Hornburger P."/>
            <person name="Mueller R.-W."/>
            <person name="Bruemmer F."/>
            <person name="Labrenz M."/>
            <person name="Spormann A.M."/>
            <person name="Op Den Camp H."/>
            <person name="Overmann J."/>
            <person name="Amann R."/>
            <person name="Jetten M.S.M."/>
            <person name="Mascher T."/>
            <person name="Medema M.H."/>
            <person name="Devos D.P."/>
            <person name="Kaster A.-K."/>
            <person name="Ovreas L."/>
            <person name="Rohde M."/>
            <person name="Galperin M.Y."/>
            <person name="Jogler C."/>
        </authorList>
    </citation>
    <scope>NUCLEOTIDE SEQUENCE [LARGE SCALE GENOMIC DNA]</scope>
    <source>
        <strain evidence="2 3">V7</strain>
    </source>
</reference>
<evidence type="ECO:0000313" key="2">
    <source>
        <dbReference type="EMBL" id="TWU66881.1"/>
    </source>
</evidence>
<protein>
    <submittedName>
        <fullName evidence="2">Uncharacterized protein</fullName>
    </submittedName>
</protein>
<feature type="compositionally biased region" description="Basic and acidic residues" evidence="1">
    <location>
        <begin position="18"/>
        <end position="28"/>
    </location>
</feature>
<proteinExistence type="predicted"/>
<name>A0A5C6FWQ3_9PLAN</name>
<dbReference type="EMBL" id="SJPZ01000001">
    <property type="protein sequence ID" value="TWU66881.1"/>
    <property type="molecule type" value="Genomic_DNA"/>
</dbReference>
<feature type="region of interest" description="Disordered" evidence="1">
    <location>
        <begin position="1"/>
        <end position="43"/>
    </location>
</feature>
<accession>A0A5C6FWQ3</accession>
<comment type="caution">
    <text evidence="2">The sequence shown here is derived from an EMBL/GenBank/DDBJ whole genome shotgun (WGS) entry which is preliminary data.</text>
</comment>
<organism evidence="2 3">
    <name type="scientific">Crateriforma conspicua</name>
    <dbReference type="NCBI Taxonomy" id="2527996"/>
    <lineage>
        <taxon>Bacteria</taxon>
        <taxon>Pseudomonadati</taxon>
        <taxon>Planctomycetota</taxon>
        <taxon>Planctomycetia</taxon>
        <taxon>Planctomycetales</taxon>
        <taxon>Planctomycetaceae</taxon>
        <taxon>Crateriforma</taxon>
    </lineage>
</organism>
<dbReference type="AlphaFoldDB" id="A0A5C6FWQ3"/>
<dbReference type="Proteomes" id="UP000316476">
    <property type="component" value="Unassembled WGS sequence"/>
</dbReference>
<sequence>MRLLRSGIVSGLPGRPLHSREDTSHTSRGDFCGQTKRGRVSAGPPGFVVRQLWVELLHFAPLRDPPYIGIWHCEQDRWCFVR</sequence>